<dbReference type="EMBL" id="JALLPJ020000710">
    <property type="protein sequence ID" value="KAL3784921.1"/>
    <property type="molecule type" value="Genomic_DNA"/>
</dbReference>
<organism evidence="2 3">
    <name type="scientific">Cyclotella atomus</name>
    <dbReference type="NCBI Taxonomy" id="382360"/>
    <lineage>
        <taxon>Eukaryota</taxon>
        <taxon>Sar</taxon>
        <taxon>Stramenopiles</taxon>
        <taxon>Ochrophyta</taxon>
        <taxon>Bacillariophyta</taxon>
        <taxon>Coscinodiscophyceae</taxon>
        <taxon>Thalassiosirophycidae</taxon>
        <taxon>Stephanodiscales</taxon>
        <taxon>Stephanodiscaceae</taxon>
        <taxon>Cyclotella</taxon>
    </lineage>
</organism>
<proteinExistence type="predicted"/>
<feature type="region of interest" description="Disordered" evidence="1">
    <location>
        <begin position="84"/>
        <end position="104"/>
    </location>
</feature>
<reference evidence="2 3" key="1">
    <citation type="submission" date="2024-10" db="EMBL/GenBank/DDBJ databases">
        <title>Updated reference genomes for cyclostephanoid diatoms.</title>
        <authorList>
            <person name="Roberts W.R."/>
            <person name="Alverson A.J."/>
        </authorList>
    </citation>
    <scope>NUCLEOTIDE SEQUENCE [LARGE SCALE GENOMIC DNA]</scope>
    <source>
        <strain evidence="2 3">AJA010-31</strain>
    </source>
</reference>
<gene>
    <name evidence="2" type="ORF">ACHAWO_001208</name>
</gene>
<protein>
    <submittedName>
        <fullName evidence="2">Uncharacterized protein</fullName>
    </submittedName>
</protein>
<evidence type="ECO:0000256" key="1">
    <source>
        <dbReference type="SAM" id="MobiDB-lite"/>
    </source>
</evidence>
<comment type="caution">
    <text evidence="2">The sequence shown here is derived from an EMBL/GenBank/DDBJ whole genome shotgun (WGS) entry which is preliminary data.</text>
</comment>
<name>A0ABD3PCN1_9STRA</name>
<evidence type="ECO:0000313" key="2">
    <source>
        <dbReference type="EMBL" id="KAL3784921.1"/>
    </source>
</evidence>
<dbReference type="Proteomes" id="UP001530400">
    <property type="component" value="Unassembled WGS sequence"/>
</dbReference>
<keyword evidence="3" id="KW-1185">Reference proteome</keyword>
<feature type="compositionally biased region" description="Basic and acidic residues" evidence="1">
    <location>
        <begin position="85"/>
        <end position="104"/>
    </location>
</feature>
<accession>A0ABD3PCN1</accession>
<dbReference type="AlphaFoldDB" id="A0ABD3PCN1"/>
<evidence type="ECO:0000313" key="3">
    <source>
        <dbReference type="Proteomes" id="UP001530400"/>
    </source>
</evidence>
<feature type="compositionally biased region" description="Low complexity" evidence="1">
    <location>
        <begin position="25"/>
        <end position="41"/>
    </location>
</feature>
<feature type="compositionally biased region" description="Pro residues" evidence="1">
    <location>
        <begin position="56"/>
        <end position="69"/>
    </location>
</feature>
<sequence>MAPARSIMVRRPTFNPTSAEAGCNPGQTPGPEAAAAAPNGGTRRGRLHLSLQEKPSPCPPPRHPTPPPKKQIRWNNQFEILEENVNGRRREGEDNNETKVNNDGKKAAIYKEEEGKEGIMEKFRIV</sequence>
<feature type="region of interest" description="Disordered" evidence="1">
    <location>
        <begin position="1"/>
        <end position="71"/>
    </location>
</feature>